<keyword evidence="4" id="KW-1185">Reference proteome</keyword>
<dbReference type="Gene3D" id="3.30.1910.20">
    <property type="entry name" value="asparaginyl-tRNA synthetase, N-terminal domain"/>
    <property type="match status" value="1"/>
</dbReference>
<sequence>MQILPFFYTSCRRIAWVILLFFVIGGNSMLADTWDGTRNTSWSYSGSTLYINSSQDLAQMAYLVNHGTTTFAGQTIILNVDIDLNGSNYVWTPIGTSSNHSFYGVFNGQNHIISNVTVNSSSNDIGFFGYVTFTYWPTPTAAIQNLIITNATITGNAYVGGLVGYISGQVPITNCSVSGNVTASTESNNAYVGGLVGYYSLNNSVTMSGCSSSASVTSTNNNDYTGGLIGYVTSGSFTMTNCSATGAISGGDYTGGLIGRLSGQATISNCYATGNIGTSANNYIGGFLGYWDGGGSISSSYAAGNISGSNNYIGGFIGYEPTNNGSNISNCYAMGSVSGNQYAGGFCGYANGLTNTFCYATGSVIGSSNVGGFVGKTQNWVTNTSCYATGSVIGSSNANGYVGSCAGGTFSNCYFDTQGTGQTSGGYGSITGETTSQISSLSISGYTNVSGYYPQLTVFYNNANAVINGWSSLSAVPLNLNSTDNSNSVNYNFTAPLTSSGTASSTLTWGNQSPSGMLSFSNGSTAENVKLLNTGTVTFTATDANGYVKTFYVNINSIPTPSFWYKADFGTSTTTNGTGITQWNDQSGANNNATVLTTGTGTITYADNTINFNPSLAFTNVSRQMLTNSSASVKSFVVVTLPNISSSTTQHLGGLIGATTDNGIRVGATTSPYNWNGDVNGNDWVYGSNGTSWINGTSGTSSFTGWHIVTQTSSSSLNLQYYLGGYYFSPRPYWGNIAEVMAFAGSVTHQNSVETYLAIKYGITLGHDYIAGDGSTNVYAISGYANNIAGLGDDNTYGLNQKVSASNNLPSSTSSRIVMATTNDFTSSNLSGSRTSLTNGQYLIWGDNGNAISSSTWTTSGPYQIVNRTWKVQNTGNVGAVYFQIDLSGYPSSGAYAILVDNNTNFSSGGTEYPLTHISGTLYSTTIPFPSGTSYFTITGTVFHGAIYVRKGGYGRQDGSSWSNAMATVQKAVETSNSMVTKLPVYVAAGDYYQDPNYTTGDYAKYSNGNWNGWANTFVMRQGVNVYGAFPEFGNANNTNESGVAADTTMREPLSTHALYETILHAGPQGATTTDYRVLGPVYSITPIGGGGGFTTPTKWDGFDLTGANIPDNAGGGDDVCGAGAFTVANSTLSNCMVENNTVGSSSNDGAAVEMNGGTVLGCIIHNNNGTGNSSAGTINIRSGGSNVINCLIYNNHMYMAGGSMSINLYTSTSTPCYIINNTMSQNTVSTSSNGAEIHVFGGSGVCYFYNNAVWNGTASYTCVSGVTQANEQDNAWSNGYSGTLGTGSFVLNSSNTGTIAPYFVNPTTSAAADYRLQSSSSALWNKGSYSVSSLVPTTDIRGVFRDAIPDIGCYELASRLYYVNNATGTDAAGYGLNWSNPYKTLSYAISQYSQYDYPQIWVAAGNANYTPASGSSFLLNKNMSIYGGFAGNQATEYPTTLSMISTILNHRNLKVHQTTLAGNSSATVVGPASNYASVGSIAALLDGFTITGATTGNFAVVTPTDTVKVENCKIINNSGGGLSLGSTSKAINLLVADNSGVGINFAGASAKVVNATITNNTGAAIACSDGSNTVANSIVWNNYNNFSGSTAPAVTYSAGSSNYGSMTWSSGTGDIDLLQRSPNFKNPKNNNILNRNYELLLISPCLGNGSVAANPLTIDANGNPRTYNSTIDMGAFEKWDGVTVNGSTLSDIRTGTSYTPATLAAAAKDSLEICVTPGTNFAMGNASIDTHWLELMQDTVSTHLAAQLSIGTLTADSVLYVRRFSKTLPGADGSLGIWTFLGLPLTTASLSSLDGAVDENTVRIEGYSENARAVNGVGYAWASARLTADSTMRAGKGYALSFNQKVPQNDIGQTVIFPSPSQVTFNETASPVTQNMTLAETPSGTPSPLWYNCGWNLIANPLPQSSVISTMWNSSSSSYYGAVYVYKPYTDSYNVVPASDIIAATANSTIAPGQAFFVQTDVNGATTAFQSTSASNPVLQSVAYSRPAMAAAATTTTKPATFQFHITGGGDYSNTYVIFDSRAHTAMEPMEDNPTMGGISGDPALQLSTTATGSSMPLAINRLPFSGSSMTVPLQLYAPKAGSYTITMPQSDTIAKTVLLEDSLGNMHNLSTGGYTFSTAQDGLSLNYILVFGSTALSATKADKGVSVIQDHRQVWVTSVSSMQQVMLVGENGQICYSSNPMATQVSLQLPQTPALYLLKIVTAQGVVTKKLVSW</sequence>
<dbReference type="Pfam" id="PF26628">
    <property type="entry name" value="DUF8202"/>
    <property type="match status" value="1"/>
</dbReference>
<comment type="caution">
    <text evidence="3">The sequence shown here is derived from an EMBL/GenBank/DDBJ whole genome shotgun (WGS) entry which is preliminary data.</text>
</comment>
<dbReference type="Gene3D" id="2.160.20.110">
    <property type="match status" value="2"/>
</dbReference>
<reference evidence="3 4" key="1">
    <citation type="submission" date="2020-08" db="EMBL/GenBank/DDBJ databases">
        <title>Genomic Encyclopedia of Type Strains, Phase IV (KMG-IV): sequencing the most valuable type-strain genomes for metagenomic binning, comparative biology and taxonomic classification.</title>
        <authorList>
            <person name="Goeker M."/>
        </authorList>
    </citation>
    <scope>NUCLEOTIDE SEQUENCE [LARGE SCALE GENOMIC DNA]</scope>
    <source>
        <strain evidence="3 4">DSM 27471</strain>
    </source>
</reference>
<evidence type="ECO:0000313" key="3">
    <source>
        <dbReference type="EMBL" id="MBB3188767.1"/>
    </source>
</evidence>
<feature type="domain" description="GLUG" evidence="1">
    <location>
        <begin position="251"/>
        <end position="276"/>
    </location>
</feature>
<dbReference type="InterPro" id="IPR059226">
    <property type="entry name" value="Choice_anch_Q_dom"/>
</dbReference>
<dbReference type="InterPro" id="IPR058515">
    <property type="entry name" value="DUF8202"/>
</dbReference>
<protein>
    <submittedName>
        <fullName evidence="3">Uncharacterized protein</fullName>
    </submittedName>
</protein>
<dbReference type="EMBL" id="JACHYB010000002">
    <property type="protein sequence ID" value="MBB3188767.1"/>
    <property type="molecule type" value="Genomic_DNA"/>
</dbReference>
<dbReference type="InterPro" id="IPR011493">
    <property type="entry name" value="GLUG"/>
</dbReference>
<dbReference type="RefSeq" id="WP_183414483.1">
    <property type="nucleotide sequence ID" value="NZ_JACHYB010000002.1"/>
</dbReference>
<name>A0A7W5DTG5_9PORP</name>
<evidence type="ECO:0000313" key="4">
    <source>
        <dbReference type="Proteomes" id="UP000544222"/>
    </source>
</evidence>
<evidence type="ECO:0000259" key="2">
    <source>
        <dbReference type="Pfam" id="PF26628"/>
    </source>
</evidence>
<organism evidence="3 4">
    <name type="scientific">Microbacter margulisiae</name>
    <dbReference type="NCBI Taxonomy" id="1350067"/>
    <lineage>
        <taxon>Bacteria</taxon>
        <taxon>Pseudomonadati</taxon>
        <taxon>Bacteroidota</taxon>
        <taxon>Bacteroidia</taxon>
        <taxon>Bacteroidales</taxon>
        <taxon>Porphyromonadaceae</taxon>
        <taxon>Microbacter</taxon>
    </lineage>
</organism>
<dbReference type="SMART" id="SM00710">
    <property type="entry name" value="PbH1"/>
    <property type="match status" value="10"/>
</dbReference>
<evidence type="ECO:0000259" key="1">
    <source>
        <dbReference type="Pfam" id="PF07581"/>
    </source>
</evidence>
<feature type="domain" description="DUF8202" evidence="2">
    <location>
        <begin position="750"/>
        <end position="923"/>
    </location>
</feature>
<dbReference type="NCBIfam" id="NF041518">
    <property type="entry name" value="choice_anch_Q"/>
    <property type="match status" value="1"/>
</dbReference>
<dbReference type="Proteomes" id="UP000544222">
    <property type="component" value="Unassembled WGS sequence"/>
</dbReference>
<dbReference type="Gene3D" id="2.160.20.10">
    <property type="entry name" value="Single-stranded right-handed beta-helix, Pectin lyase-like"/>
    <property type="match status" value="2"/>
</dbReference>
<dbReference type="InterPro" id="IPR011050">
    <property type="entry name" value="Pectin_lyase_fold/virulence"/>
</dbReference>
<accession>A0A7W5DTG5</accession>
<proteinExistence type="predicted"/>
<dbReference type="InterPro" id="IPR012334">
    <property type="entry name" value="Pectin_lyas_fold"/>
</dbReference>
<gene>
    <name evidence="3" type="ORF">FHX64_002965</name>
</gene>
<dbReference type="InterPro" id="IPR006626">
    <property type="entry name" value="PbH1"/>
</dbReference>
<dbReference type="Pfam" id="PF07581">
    <property type="entry name" value="Glug"/>
    <property type="match status" value="1"/>
</dbReference>
<dbReference type="SUPFAM" id="SSF51126">
    <property type="entry name" value="Pectin lyase-like"/>
    <property type="match status" value="2"/>
</dbReference>